<sequence>HDECTIIKTNIDDMNPQDYDLVFGKLYEAGALEVFLTPIIMKHSRPGVLLTVLCQKNKNKIFDILFKETTTLGIRIENTKRLKLRRKIINVKTPYGNIRVKIAEIGNKTRFSLEYQDLKKIAQKNNLSLRELRNELTKFVEQKIFRQTPS</sequence>
<evidence type="ECO:0008006" key="3">
    <source>
        <dbReference type="Google" id="ProtNLM"/>
    </source>
</evidence>
<keyword evidence="1" id="KW-0533">Nickel</keyword>
<dbReference type="EMBL" id="BARV01036740">
    <property type="protein sequence ID" value="GAI56798.1"/>
    <property type="molecule type" value="Genomic_DNA"/>
</dbReference>
<reference evidence="2" key="1">
    <citation type="journal article" date="2014" name="Front. Microbiol.">
        <title>High frequency of phylogenetically diverse reductive dehalogenase-homologous genes in deep subseafloor sedimentary metagenomes.</title>
        <authorList>
            <person name="Kawai M."/>
            <person name="Futagami T."/>
            <person name="Toyoda A."/>
            <person name="Takaki Y."/>
            <person name="Nishi S."/>
            <person name="Hori S."/>
            <person name="Arai W."/>
            <person name="Tsubouchi T."/>
            <person name="Morono Y."/>
            <person name="Uchiyama I."/>
            <person name="Ito T."/>
            <person name="Fujiyama A."/>
            <person name="Inagaki F."/>
            <person name="Takami H."/>
        </authorList>
    </citation>
    <scope>NUCLEOTIDE SEQUENCE</scope>
    <source>
        <strain evidence="2">Expedition CK06-06</strain>
    </source>
</reference>
<feature type="non-terminal residue" evidence="2">
    <location>
        <position position="1"/>
    </location>
</feature>
<protein>
    <recommendedName>
        <fullName evidence="3">TIGR00299 family protein</fullName>
    </recommendedName>
</protein>
<evidence type="ECO:0000313" key="2">
    <source>
        <dbReference type="EMBL" id="GAI56798.1"/>
    </source>
</evidence>
<proteinExistence type="predicted"/>
<accession>X1PLQ2</accession>
<dbReference type="PANTHER" id="PTHR36566:SF1">
    <property type="entry name" value="PYRIDINIUM-3,5-BISTHIOCARBOXYLIC ACID MONONUCLEOTIDE NICKEL INSERTION PROTEIN"/>
    <property type="match status" value="1"/>
</dbReference>
<dbReference type="Gene3D" id="3.30.70.1380">
    <property type="entry name" value="Transcriptional regulatory protein pf0864 domain like"/>
    <property type="match status" value="1"/>
</dbReference>
<dbReference type="Gene3D" id="3.10.20.300">
    <property type="entry name" value="mk0293 like domain"/>
    <property type="match status" value="1"/>
</dbReference>
<organism evidence="2">
    <name type="scientific">marine sediment metagenome</name>
    <dbReference type="NCBI Taxonomy" id="412755"/>
    <lineage>
        <taxon>unclassified sequences</taxon>
        <taxon>metagenomes</taxon>
        <taxon>ecological metagenomes</taxon>
    </lineage>
</organism>
<dbReference type="InterPro" id="IPR002822">
    <property type="entry name" value="Ni_insertion"/>
</dbReference>
<comment type="caution">
    <text evidence="2">The sequence shown here is derived from an EMBL/GenBank/DDBJ whole genome shotgun (WGS) entry which is preliminary data.</text>
</comment>
<gene>
    <name evidence="2" type="ORF">S06H3_57012</name>
</gene>
<name>X1PLQ2_9ZZZZ</name>
<dbReference type="Pfam" id="PF01969">
    <property type="entry name" value="Ni_insertion"/>
    <property type="match status" value="1"/>
</dbReference>
<dbReference type="AlphaFoldDB" id="X1PLQ2"/>
<dbReference type="PANTHER" id="PTHR36566">
    <property type="entry name" value="NICKEL INSERTION PROTEIN-RELATED"/>
    <property type="match status" value="1"/>
</dbReference>
<evidence type="ECO:0000256" key="1">
    <source>
        <dbReference type="ARBA" id="ARBA00022596"/>
    </source>
</evidence>